<name>A0A2A6ZCY9_9FIRM</name>
<organism evidence="10 11">
    <name type="scientific">Faecalibacterium langellae</name>
    <dbReference type="NCBI Taxonomy" id="3435293"/>
    <lineage>
        <taxon>Bacteria</taxon>
        <taxon>Bacillati</taxon>
        <taxon>Bacillota</taxon>
        <taxon>Clostridia</taxon>
        <taxon>Eubacteriales</taxon>
        <taxon>Oscillospiraceae</taxon>
        <taxon>Faecalibacterium</taxon>
    </lineage>
</organism>
<dbReference type="GO" id="GO:0004401">
    <property type="term" value="F:histidinol-phosphatase activity"/>
    <property type="evidence" value="ECO:0007669"/>
    <property type="project" value="UniProtKB-UniRule"/>
</dbReference>
<dbReference type="PANTHER" id="PTHR21039:SF0">
    <property type="entry name" value="HISTIDINOL-PHOSPHATASE"/>
    <property type="match status" value="1"/>
</dbReference>
<evidence type="ECO:0000256" key="7">
    <source>
        <dbReference type="ARBA" id="ARBA00049158"/>
    </source>
</evidence>
<dbReference type="SUPFAM" id="SSF89550">
    <property type="entry name" value="PHP domain-like"/>
    <property type="match status" value="1"/>
</dbReference>
<dbReference type="GO" id="GO:0005737">
    <property type="term" value="C:cytoplasm"/>
    <property type="evidence" value="ECO:0007669"/>
    <property type="project" value="TreeGrafter"/>
</dbReference>
<keyword evidence="5 8" id="KW-0378">Hydrolase</keyword>
<dbReference type="InterPro" id="IPR004013">
    <property type="entry name" value="PHP_dom"/>
</dbReference>
<dbReference type="Gene3D" id="3.20.20.140">
    <property type="entry name" value="Metal-dependent hydrolases"/>
    <property type="match status" value="1"/>
</dbReference>
<dbReference type="GO" id="GO:0000105">
    <property type="term" value="P:L-histidine biosynthetic process"/>
    <property type="evidence" value="ECO:0007669"/>
    <property type="project" value="UniProtKB-UniRule"/>
</dbReference>
<protein>
    <recommendedName>
        <fullName evidence="3 8">Histidinol-phosphatase</fullName>
        <shortName evidence="8">HolPase</shortName>
        <ecNumber evidence="3 8">3.1.3.15</ecNumber>
    </recommendedName>
</protein>
<evidence type="ECO:0000256" key="8">
    <source>
        <dbReference type="RuleBase" id="RU366003"/>
    </source>
</evidence>
<evidence type="ECO:0000259" key="9">
    <source>
        <dbReference type="Pfam" id="PF02811"/>
    </source>
</evidence>
<keyword evidence="6 8" id="KW-0368">Histidine biosynthesis</keyword>
<dbReference type="InterPro" id="IPR016195">
    <property type="entry name" value="Pol/histidinol_Pase-like"/>
</dbReference>
<dbReference type="NCBIfam" id="TIGR01856">
    <property type="entry name" value="hisJ_fam"/>
    <property type="match status" value="1"/>
</dbReference>
<gene>
    <name evidence="10" type="ORF">CGS46_04480</name>
</gene>
<dbReference type="PANTHER" id="PTHR21039">
    <property type="entry name" value="HISTIDINOL PHOSPHATASE-RELATED"/>
    <property type="match status" value="1"/>
</dbReference>
<keyword evidence="4 8" id="KW-0028">Amino-acid biosynthesis</keyword>
<dbReference type="AlphaFoldDB" id="A0A2A6ZCY9"/>
<accession>A0A2A6ZCY9</accession>
<evidence type="ECO:0000256" key="6">
    <source>
        <dbReference type="ARBA" id="ARBA00023102"/>
    </source>
</evidence>
<dbReference type="InterPro" id="IPR010140">
    <property type="entry name" value="Histidinol_P_phosphatase_HisJ"/>
</dbReference>
<evidence type="ECO:0000256" key="5">
    <source>
        <dbReference type="ARBA" id="ARBA00022801"/>
    </source>
</evidence>
<evidence type="ECO:0000256" key="1">
    <source>
        <dbReference type="ARBA" id="ARBA00004970"/>
    </source>
</evidence>
<evidence type="ECO:0000256" key="4">
    <source>
        <dbReference type="ARBA" id="ARBA00022605"/>
    </source>
</evidence>
<comment type="pathway">
    <text evidence="1 8">Amino-acid biosynthesis; L-histidine biosynthesis; L-histidine from 5-phospho-alpha-D-ribose 1-diphosphate: step 8/9.</text>
</comment>
<comment type="caution">
    <text evidence="10">The sequence shown here is derived from an EMBL/GenBank/DDBJ whole genome shotgun (WGS) entry which is preliminary data.</text>
</comment>
<dbReference type="EMBL" id="NMTQ01000020">
    <property type="protein sequence ID" value="PDX59233.1"/>
    <property type="molecule type" value="Genomic_DNA"/>
</dbReference>
<feature type="domain" description="PHP" evidence="9">
    <location>
        <begin position="9"/>
        <end position="202"/>
    </location>
</feature>
<dbReference type="UniPathway" id="UPA00031">
    <property type="reaction ID" value="UER00013"/>
</dbReference>
<evidence type="ECO:0000313" key="11">
    <source>
        <dbReference type="Proteomes" id="UP000220752"/>
    </source>
</evidence>
<keyword evidence="11" id="KW-1185">Reference proteome</keyword>
<evidence type="ECO:0000256" key="3">
    <source>
        <dbReference type="ARBA" id="ARBA00013085"/>
    </source>
</evidence>
<sequence length="274" mass="30488">MADYKKSSVHCHSTMCDGKNTLQDMASAACAQGLTTLGFTGHSYTQRDREYCMSPSRTAQYKATIAKLKTEYKGKVDILCGIEWDILSEDKRIGYDYWIGSAHHLYGKNTGKYYEIDFRPQDLWDCINDDFDADPLAAVEAYFAEVEKVAALKPDILAHIDLIKKLNANGEFFDEESPRYKAAALKALQAAKANDCLLEVNTGSVYRGYRKDFYPGPWLLGEWQKMGGKVIITSDSHDINSLTYGFDEAAAAIKAAGFTSVQVLTGSGFETQEL</sequence>
<reference evidence="10 11" key="1">
    <citation type="journal article" date="2017" name="Front. Microbiol.">
        <title>New Insights into the Diversity of the Genus Faecalibacterium.</title>
        <authorList>
            <person name="Benevides L."/>
            <person name="Burman S."/>
            <person name="Martin R."/>
            <person name="Robert V."/>
            <person name="Thomas M."/>
            <person name="Miquel S."/>
            <person name="Chain F."/>
            <person name="Sokol H."/>
            <person name="Bermudez-Humaran L.G."/>
            <person name="Morrison M."/>
            <person name="Langella P."/>
            <person name="Azevedo V.A."/>
            <person name="Chatel J.M."/>
            <person name="Soares S."/>
        </authorList>
    </citation>
    <scope>NUCLEOTIDE SEQUENCE [LARGE SCALE GENOMIC DNA]</scope>
    <source>
        <strain evidence="11">CNCM I-4540</strain>
    </source>
</reference>
<dbReference type="Pfam" id="PF02811">
    <property type="entry name" value="PHP"/>
    <property type="match status" value="1"/>
</dbReference>
<comment type="similarity">
    <text evidence="2 8">Belongs to the PHP hydrolase family. HisK subfamily.</text>
</comment>
<evidence type="ECO:0000256" key="2">
    <source>
        <dbReference type="ARBA" id="ARBA00009152"/>
    </source>
</evidence>
<evidence type="ECO:0000313" key="10">
    <source>
        <dbReference type="EMBL" id="PDX59233.1"/>
    </source>
</evidence>
<dbReference type="EC" id="3.1.3.15" evidence="3 8"/>
<proteinExistence type="inferred from homology"/>
<comment type="catalytic activity">
    <reaction evidence="7 8">
        <text>L-histidinol phosphate + H2O = L-histidinol + phosphate</text>
        <dbReference type="Rhea" id="RHEA:14465"/>
        <dbReference type="ChEBI" id="CHEBI:15377"/>
        <dbReference type="ChEBI" id="CHEBI:43474"/>
        <dbReference type="ChEBI" id="CHEBI:57699"/>
        <dbReference type="ChEBI" id="CHEBI:57980"/>
        <dbReference type="EC" id="3.1.3.15"/>
    </reaction>
</comment>
<dbReference type="Proteomes" id="UP000220752">
    <property type="component" value="Unassembled WGS sequence"/>
</dbReference>